<protein>
    <submittedName>
        <fullName evidence="2">Ciliary associated calcium binding coiled-coil 1</fullName>
    </submittedName>
</protein>
<keyword evidence="3" id="KW-1185">Reference proteome</keyword>
<evidence type="ECO:0000313" key="3">
    <source>
        <dbReference type="Proteomes" id="UP000257200"/>
    </source>
</evidence>
<accession>A0A3Q1EHV6</accession>
<dbReference type="PANTHER" id="PTHR28457">
    <property type="entry name" value="COILED-COIL DOMAIN-CONTAINING PROTEIN 189"/>
    <property type="match status" value="1"/>
</dbReference>
<dbReference type="Proteomes" id="UP000257200">
    <property type="component" value="Unplaced"/>
</dbReference>
<evidence type="ECO:0000313" key="2">
    <source>
        <dbReference type="Ensembl" id="ENSAPOP00000004041.1"/>
    </source>
</evidence>
<dbReference type="InParanoid" id="A0A3Q1EHV6"/>
<reference evidence="2" key="1">
    <citation type="submission" date="2025-08" db="UniProtKB">
        <authorList>
            <consortium name="Ensembl"/>
        </authorList>
    </citation>
    <scope>IDENTIFICATION</scope>
</reference>
<dbReference type="PANTHER" id="PTHR28457:SF3">
    <property type="entry name" value="CILIARY-ASSOCIATED CALCIUM-BINDING COILED-COIL PROTEIN 1"/>
    <property type="match status" value="1"/>
</dbReference>
<name>A0A3Q1EHV6_9TELE</name>
<dbReference type="STRING" id="80966.ENSAPOP00000004041"/>
<sequence length="199" mass="23459">EEEKEKSRKKRKRRRVKEEEEEKRKKRREKKEDSCFNTSALCHRELKEILGFTNHQICMKEAVLLDYYVCGFWWAKEANFTPTQASFTMAVLHKLLDNIREKQMSLVDNLVDFSKVLSVVCQSPTSDESTSSLLDSKEAAALTCFIRNSLFQKYRLYQHLFTKPREELLTGMEKTIEVFHCQDPLAPLEQGIPTHLYFQ</sequence>
<reference evidence="2" key="2">
    <citation type="submission" date="2025-09" db="UniProtKB">
        <authorList>
            <consortium name="Ensembl"/>
        </authorList>
    </citation>
    <scope>IDENTIFICATION</scope>
</reference>
<proteinExistence type="predicted"/>
<dbReference type="InterPro" id="IPR032727">
    <property type="entry name" value="CLAMP"/>
</dbReference>
<dbReference type="Pfam" id="PF14769">
    <property type="entry name" value="CLAMP"/>
    <property type="match status" value="1"/>
</dbReference>
<dbReference type="AlphaFoldDB" id="A0A3Q1EHV6"/>
<organism evidence="2 3">
    <name type="scientific">Acanthochromis polyacanthus</name>
    <name type="common">spiny chromis</name>
    <dbReference type="NCBI Taxonomy" id="80966"/>
    <lineage>
        <taxon>Eukaryota</taxon>
        <taxon>Metazoa</taxon>
        <taxon>Chordata</taxon>
        <taxon>Craniata</taxon>
        <taxon>Vertebrata</taxon>
        <taxon>Euteleostomi</taxon>
        <taxon>Actinopterygii</taxon>
        <taxon>Neopterygii</taxon>
        <taxon>Teleostei</taxon>
        <taxon>Neoteleostei</taxon>
        <taxon>Acanthomorphata</taxon>
        <taxon>Ovalentaria</taxon>
        <taxon>Pomacentridae</taxon>
        <taxon>Acanthochromis</taxon>
    </lineage>
</organism>
<evidence type="ECO:0000256" key="1">
    <source>
        <dbReference type="SAM" id="MobiDB-lite"/>
    </source>
</evidence>
<dbReference type="Ensembl" id="ENSAPOT00000010732.1">
    <property type="protein sequence ID" value="ENSAPOP00000004041.1"/>
    <property type="gene ID" value="ENSAPOG00000005632.1"/>
</dbReference>
<feature type="region of interest" description="Disordered" evidence="1">
    <location>
        <begin position="1"/>
        <end position="29"/>
    </location>
</feature>
<dbReference type="GeneTree" id="ENSGT00940000165236"/>